<dbReference type="EMBL" id="JAPIUX010000066">
    <property type="protein sequence ID" value="MCX2562352.1"/>
    <property type="molecule type" value="Genomic_DNA"/>
</dbReference>
<reference evidence="1 2" key="1">
    <citation type="submission" date="2022-11" db="EMBL/GenBank/DDBJ databases">
        <title>Genome sequencing of Acetobacter type strain.</title>
        <authorList>
            <person name="Heo J."/>
            <person name="Lee D."/>
            <person name="Han B.-H."/>
            <person name="Hong S.-B."/>
            <person name="Kwon S.-W."/>
        </authorList>
    </citation>
    <scope>NUCLEOTIDE SEQUENCE [LARGE SCALE GENOMIC DNA]</scope>
    <source>
        <strain evidence="1 2">KACC 21251</strain>
    </source>
</reference>
<gene>
    <name evidence="1" type="ORF">OQ252_13310</name>
</gene>
<evidence type="ECO:0000313" key="2">
    <source>
        <dbReference type="Proteomes" id="UP001526446"/>
    </source>
</evidence>
<evidence type="ECO:0000313" key="1">
    <source>
        <dbReference type="EMBL" id="MCX2562352.1"/>
    </source>
</evidence>
<comment type="caution">
    <text evidence="1">The sequence shown here is derived from an EMBL/GenBank/DDBJ whole genome shotgun (WGS) entry which is preliminary data.</text>
</comment>
<dbReference type="Proteomes" id="UP001526446">
    <property type="component" value="Unassembled WGS sequence"/>
</dbReference>
<sequence length="189" mass="20927">MLQQIGPDELRILNDRDLTLDGSLLSAQTEASRAVVTIVARAGEQELARVTRDVRMLARNEWGGLSGIPDILAAFVLPNDPAIARILRSASEILRQAGQSPSLEGYQGDKARVWAQAQALWCAICALDITYINPPASFVENGQRIRLPTQVVEEWTCNGFVPVRSDYATLASKARGLMPPRYEWRRRGL</sequence>
<protein>
    <submittedName>
        <fullName evidence="1">Uncharacterized protein</fullName>
    </submittedName>
</protein>
<accession>A0ABT3QAP5</accession>
<proteinExistence type="predicted"/>
<keyword evidence="2" id="KW-1185">Reference proteome</keyword>
<organism evidence="1 2">
    <name type="scientific">Acetobacter farinalis</name>
    <dbReference type="NCBI Taxonomy" id="1260984"/>
    <lineage>
        <taxon>Bacteria</taxon>
        <taxon>Pseudomonadati</taxon>
        <taxon>Pseudomonadota</taxon>
        <taxon>Alphaproteobacteria</taxon>
        <taxon>Acetobacterales</taxon>
        <taxon>Acetobacteraceae</taxon>
        <taxon>Acetobacter</taxon>
    </lineage>
</organism>
<name>A0ABT3QAP5_9PROT</name>